<feature type="binding site" evidence="2">
    <location>
        <begin position="13"/>
        <end position="16"/>
    </location>
    <ligand>
        <name>FAD</name>
        <dbReference type="ChEBI" id="CHEBI:57692"/>
    </ligand>
</feature>
<evidence type="ECO:0000313" key="3">
    <source>
        <dbReference type="EMBL" id="WCL54084.1"/>
    </source>
</evidence>
<dbReference type="Proteomes" id="UP001217500">
    <property type="component" value="Chromosome"/>
</dbReference>
<dbReference type="InterPro" id="IPR036188">
    <property type="entry name" value="FAD/NAD-bd_sf"/>
</dbReference>
<sequence>MAEARKSMVIVGGGSAGWMTAIYLNRRFNLAGRHMDITVIESPDIGIIGVGEATVHSVRFFFAQMGLDEAELLKETNGAFKLGILFRNWMKPVDGRPHEYFHPFEHQPLGRTLDISSQWLTSERAGAERYDEGVSLSAPLMKARHGPKTMTSRAYQGVVPYGYHIDATLMARFLRRKAIEAGVRHVEATVADVDCDGATIKAVVTNDGDRFEGDIFVDCTGFRGLLIDRLKADNWESFEDALPCNRAVALQRELAPGEAPKPYTTATALTNGWAWQIDLVNRQGTGYVYDGNRLTPEEAEAELRAFLGPEAKVLKCTHLDMKVGCRREFWVGNCIATGLAGGFIEPLESTGLHLINLAAGLMGTHLSGAPDQSVRDSFNRLMRGYYQDLKQFIVLHYCLTDRDDSDFWRAAPATVDHTPWLKAQLEAWRRKICEFSDLSGSFSTIFTDENYRYILYGMDHRPDLWTRADPAETEAIFADLARMGDMAVKNTAPHGDYLRQLHM</sequence>
<dbReference type="SUPFAM" id="SSF51905">
    <property type="entry name" value="FAD/NAD(P)-binding domain"/>
    <property type="match status" value="1"/>
</dbReference>
<dbReference type="PANTHER" id="PTHR43747:SF4">
    <property type="entry name" value="FLAVIN-DEPENDENT TRYPTOPHAN HALOGENASE"/>
    <property type="match status" value="1"/>
</dbReference>
<dbReference type="RefSeq" id="WP_289503803.1">
    <property type="nucleotide sequence ID" value="NZ_CP116805.1"/>
</dbReference>
<name>A0AAE9XVX8_9PROT</name>
<dbReference type="EMBL" id="CP116805">
    <property type="protein sequence ID" value="WCL54084.1"/>
    <property type="molecule type" value="Genomic_DNA"/>
</dbReference>
<accession>A0AAE9XVX8</accession>
<keyword evidence="2" id="KW-0274">FAD</keyword>
<dbReference type="PIRSF" id="PIRSF011396">
    <property type="entry name" value="Trp_halogenase"/>
    <property type="match status" value="1"/>
</dbReference>
<dbReference type="GO" id="GO:0004497">
    <property type="term" value="F:monooxygenase activity"/>
    <property type="evidence" value="ECO:0007669"/>
    <property type="project" value="InterPro"/>
</dbReference>
<evidence type="ECO:0000256" key="1">
    <source>
        <dbReference type="PIRSR" id="PIRSR011396-1"/>
    </source>
</evidence>
<feature type="binding site" evidence="2">
    <location>
        <position position="348"/>
    </location>
    <ligand>
        <name>L-tryptophan</name>
        <dbReference type="ChEBI" id="CHEBI:57912"/>
    </ligand>
</feature>
<dbReference type="InterPro" id="IPR050816">
    <property type="entry name" value="Flavin-dep_Halogenase_NPB"/>
</dbReference>
<evidence type="ECO:0000256" key="2">
    <source>
        <dbReference type="PIRSR" id="PIRSR011396-2"/>
    </source>
</evidence>
<reference evidence="3" key="1">
    <citation type="submission" date="2023-01" db="EMBL/GenBank/DDBJ databases">
        <title>The genome sequence of Kordiimonadaceae bacterium 6D33.</title>
        <authorList>
            <person name="Liu Y."/>
        </authorList>
    </citation>
    <scope>NUCLEOTIDE SEQUENCE</scope>
    <source>
        <strain evidence="3">6D33</strain>
    </source>
</reference>
<feature type="binding site" evidence="2">
    <location>
        <position position="339"/>
    </location>
    <ligand>
        <name>FAD</name>
        <dbReference type="ChEBI" id="CHEBI:57692"/>
    </ligand>
</feature>
<feature type="active site" evidence="1">
    <location>
        <position position="81"/>
    </location>
</feature>
<proteinExistence type="predicted"/>
<dbReference type="PANTHER" id="PTHR43747">
    <property type="entry name" value="FAD-BINDING PROTEIN"/>
    <property type="match status" value="1"/>
</dbReference>
<keyword evidence="4" id="KW-1185">Reference proteome</keyword>
<dbReference type="InterPro" id="IPR033856">
    <property type="entry name" value="Trp_halogen"/>
</dbReference>
<protein>
    <submittedName>
        <fullName evidence="3">Tryptophan 7-halogenase</fullName>
    </submittedName>
</protein>
<dbReference type="Pfam" id="PF04820">
    <property type="entry name" value="Trp_halogenase"/>
    <property type="match status" value="1"/>
</dbReference>
<keyword evidence="2" id="KW-0547">Nucleotide-binding</keyword>
<dbReference type="KEGG" id="gso:PH603_16215"/>
<feature type="binding site" evidence="2">
    <location>
        <position position="190"/>
    </location>
    <ligand>
        <name>FAD</name>
        <dbReference type="ChEBI" id="CHEBI:57692"/>
    </ligand>
</feature>
<dbReference type="AlphaFoldDB" id="A0AAE9XVX8"/>
<dbReference type="InterPro" id="IPR006905">
    <property type="entry name" value="Flavin_halogenase"/>
</dbReference>
<gene>
    <name evidence="3" type="ORF">PH603_16215</name>
</gene>
<dbReference type="GO" id="GO:0000166">
    <property type="term" value="F:nucleotide binding"/>
    <property type="evidence" value="ECO:0007669"/>
    <property type="project" value="UniProtKB-KW"/>
</dbReference>
<organism evidence="3 4">
    <name type="scientific">Gimibacter soli</name>
    <dbReference type="NCBI Taxonomy" id="3024400"/>
    <lineage>
        <taxon>Bacteria</taxon>
        <taxon>Pseudomonadati</taxon>
        <taxon>Pseudomonadota</taxon>
        <taxon>Alphaproteobacteria</taxon>
        <taxon>Kordiimonadales</taxon>
        <taxon>Temperatibacteraceae</taxon>
        <taxon>Gimibacter</taxon>
    </lineage>
</organism>
<keyword evidence="2" id="KW-0285">Flavoprotein</keyword>
<evidence type="ECO:0000313" key="4">
    <source>
        <dbReference type="Proteomes" id="UP001217500"/>
    </source>
</evidence>
<feature type="binding site" evidence="2">
    <location>
        <position position="81"/>
    </location>
    <ligand>
        <name>7-chloro-L-tryptophan</name>
        <dbReference type="ChEBI" id="CHEBI:58713"/>
    </ligand>
</feature>
<dbReference type="Gene3D" id="3.50.50.60">
    <property type="entry name" value="FAD/NAD(P)-binding domain"/>
    <property type="match status" value="1"/>
</dbReference>